<name>A0A8H5WPP4_FUSHE</name>
<dbReference type="Proteomes" id="UP000567885">
    <property type="component" value="Unassembled WGS sequence"/>
</dbReference>
<feature type="compositionally biased region" description="Polar residues" evidence="1">
    <location>
        <begin position="988"/>
        <end position="1001"/>
    </location>
</feature>
<feature type="region of interest" description="Disordered" evidence="1">
    <location>
        <begin position="514"/>
        <end position="535"/>
    </location>
</feature>
<feature type="compositionally biased region" description="Basic residues" evidence="1">
    <location>
        <begin position="298"/>
        <end position="311"/>
    </location>
</feature>
<feature type="region of interest" description="Disordered" evidence="1">
    <location>
        <begin position="430"/>
        <end position="458"/>
    </location>
</feature>
<keyword evidence="3" id="KW-1185">Reference proteome</keyword>
<dbReference type="OrthoDB" id="5074010at2759"/>
<feature type="compositionally biased region" description="Basic and acidic residues" evidence="1">
    <location>
        <begin position="806"/>
        <end position="819"/>
    </location>
</feature>
<gene>
    <name evidence="2" type="ORF">FHETE_5634</name>
</gene>
<feature type="compositionally biased region" description="Basic and acidic residues" evidence="1">
    <location>
        <begin position="362"/>
        <end position="377"/>
    </location>
</feature>
<feature type="region of interest" description="Disordered" evidence="1">
    <location>
        <begin position="566"/>
        <end position="646"/>
    </location>
</feature>
<feature type="compositionally biased region" description="Polar residues" evidence="1">
    <location>
        <begin position="381"/>
        <end position="392"/>
    </location>
</feature>
<evidence type="ECO:0000313" key="3">
    <source>
        <dbReference type="Proteomes" id="UP000567885"/>
    </source>
</evidence>
<comment type="caution">
    <text evidence="2">The sequence shown here is derived from an EMBL/GenBank/DDBJ whole genome shotgun (WGS) entry which is preliminary data.</text>
</comment>
<feature type="compositionally biased region" description="Low complexity" evidence="1">
    <location>
        <begin position="332"/>
        <end position="361"/>
    </location>
</feature>
<dbReference type="AlphaFoldDB" id="A0A8H5WPP4"/>
<proteinExistence type="predicted"/>
<reference evidence="2 3" key="1">
    <citation type="submission" date="2020-05" db="EMBL/GenBank/DDBJ databases">
        <title>Identification and distribution of gene clusters putatively required for synthesis of sphingolipid metabolism inhibitors in phylogenetically diverse species of the filamentous fungus Fusarium.</title>
        <authorList>
            <person name="Kim H.-S."/>
            <person name="Busman M."/>
            <person name="Brown D.W."/>
            <person name="Divon H."/>
            <person name="Uhlig S."/>
            <person name="Proctor R.H."/>
        </authorList>
    </citation>
    <scope>NUCLEOTIDE SEQUENCE [LARGE SCALE GENOMIC DNA]</scope>
    <source>
        <strain evidence="2 3">NRRL 20693</strain>
    </source>
</reference>
<feature type="region of interest" description="Disordered" evidence="1">
    <location>
        <begin position="906"/>
        <end position="933"/>
    </location>
</feature>
<feature type="region of interest" description="Disordered" evidence="1">
    <location>
        <begin position="280"/>
        <end position="392"/>
    </location>
</feature>
<feature type="region of interest" description="Disordered" evidence="1">
    <location>
        <begin position="775"/>
        <end position="830"/>
    </location>
</feature>
<protein>
    <submittedName>
        <fullName evidence="2">Uncharacterized protein</fullName>
    </submittedName>
</protein>
<feature type="compositionally biased region" description="Polar residues" evidence="1">
    <location>
        <begin position="601"/>
        <end position="641"/>
    </location>
</feature>
<evidence type="ECO:0000313" key="2">
    <source>
        <dbReference type="EMBL" id="KAF5667576.1"/>
    </source>
</evidence>
<feature type="compositionally biased region" description="Polar residues" evidence="1">
    <location>
        <begin position="312"/>
        <end position="329"/>
    </location>
</feature>
<evidence type="ECO:0000256" key="1">
    <source>
        <dbReference type="SAM" id="MobiDB-lite"/>
    </source>
</evidence>
<sequence length="1032" mass="111302">MAYQQQFSAPIFGQMEVDQFDVGAVLGRIEQQQPAYGRQIVNPAHGNSHSQHMGQSSFQENGNGFQAPVVGTHQFRYPNGAVQRKFPVPVAPMHNQGPVNFGTLQPPMMCNQMYGNMGISQFPMMGSQMHGNMGTIQSPMMDNQMHGNLGISQAPMMGNGQGPFTNTSQPDFMAANQAAFANNYDSFPMEGIMAEFADVDMEYGQGKQRPVMSSNHAPFMNNMQFSSVGNVQTPAMNGMQMNGVGGIRTPAVNGSNASQQKMSTLSPTAPAFIPNQVNMRQQSAAPSMGEPMQIQTHKSSRRHTKKNKRPQKNMQSHQHEPLTTSTDRSLQIKRQAQFQQAQMLQHASHSQCSQSSAGAKAKQPDKKQAKKGSEPHFRAPGTQSTPIHTPETMRSTSIEAIFGMTNTSLITEMSRESNQNDLLESVVKNGKAKRAVPQQPTQQSAKRSSAHAFVGQNPEPIEVNKAKLKPAAKKRIVREQYVINAKTNGEPIPPSRRRMVVLDPADPRCIIKDGVTTAPAPDGYNGTTSHDPLSRLPKLTGPIVYTMGPPFTPNELNQMVSDLVGTNQTKKPAPPSENVTSKRRKSSMVQAVARDAAAFHASSTAQSVPDNSATTRSASPDTIPSLTPDGGSNTQSSPLEENLSHTDGTDLQSLVHEAAGVNYYGDQPTVATNHAEIASLPEPVKGTNNSVNTVSTLFSDEIVCPYTNIDLSPLMDLGPVFQHDVSTTAPAQQDTQLEIDPTLTYLVAEDNSHASIADPKATKDQAVQAATPLPKTASVGGCAPQEQANVSQQSLTTESYVSPQEHQTRKVSSELDRGSGEQSVVSVPEAVSEEVVDDEHTALIDLYKSGVPLVQYEVDALINLKKHYPFIDIGTVLSRNPVPDGNVFADDPWFLEEASPNNFGDEFGTADPEANSNDGISYATGEEEDNPFSQPSAIPGFNVARHCEMIPQSRVILVLLPTSLNQSLGSNPMTLTNTEGVIEIPRNNNAEEQATTMTATGASKRKSGDDVHVAPSKKVCTGENPASQLALP</sequence>
<feature type="compositionally biased region" description="Polar residues" evidence="1">
    <location>
        <begin position="786"/>
        <end position="805"/>
    </location>
</feature>
<feature type="compositionally biased region" description="Polar residues" evidence="1">
    <location>
        <begin position="438"/>
        <end position="447"/>
    </location>
</feature>
<organism evidence="2 3">
    <name type="scientific">Fusarium heterosporum</name>
    <dbReference type="NCBI Taxonomy" id="42747"/>
    <lineage>
        <taxon>Eukaryota</taxon>
        <taxon>Fungi</taxon>
        <taxon>Dikarya</taxon>
        <taxon>Ascomycota</taxon>
        <taxon>Pezizomycotina</taxon>
        <taxon>Sordariomycetes</taxon>
        <taxon>Hypocreomycetidae</taxon>
        <taxon>Hypocreales</taxon>
        <taxon>Nectriaceae</taxon>
        <taxon>Fusarium</taxon>
        <taxon>Fusarium heterosporum species complex</taxon>
    </lineage>
</organism>
<accession>A0A8H5WPP4</accession>
<feature type="region of interest" description="Disordered" evidence="1">
    <location>
        <begin position="988"/>
        <end position="1032"/>
    </location>
</feature>
<dbReference type="EMBL" id="JAAGWQ010000100">
    <property type="protein sequence ID" value="KAF5667576.1"/>
    <property type="molecule type" value="Genomic_DNA"/>
</dbReference>